<keyword evidence="28 32" id="KW-0325">Glycoprotein</keyword>
<dbReference type="FunFam" id="2.170.40.20:FF:000003">
    <property type="entry name" value="Envelope glycoprotein gp160"/>
    <property type="match status" value="1"/>
</dbReference>
<dbReference type="GO" id="GO:0020002">
    <property type="term" value="C:host cell plasma membrane"/>
    <property type="evidence" value="ECO:0007669"/>
    <property type="project" value="UniProtKB-SubCell"/>
</dbReference>
<keyword evidence="23 32" id="KW-1039">Host endosome</keyword>
<evidence type="ECO:0000256" key="9">
    <source>
        <dbReference type="ARBA" id="ARBA00022511"/>
    </source>
</evidence>
<dbReference type="CDD" id="cd09909">
    <property type="entry name" value="HIV-1-like_HR1-HR2"/>
    <property type="match status" value="1"/>
</dbReference>
<feature type="disulfide bond" evidence="32">
    <location>
        <begin position="229"/>
        <end position="240"/>
    </location>
</feature>
<keyword evidence="12 32" id="KW-1162">Viral penetration into host cytoplasm</keyword>
<feature type="disulfide bond" evidence="32">
    <location>
        <begin position="219"/>
        <end position="248"/>
    </location>
</feature>
<evidence type="ECO:0000256" key="20">
    <source>
        <dbReference type="ARBA" id="ARBA00022879"/>
    </source>
</evidence>
<keyword evidence="30 32" id="KW-0449">Lipoprotein</keyword>
<feature type="chain" id="PRO_5023531734" description="Transmembrane protein gp41" evidence="32">
    <location>
        <begin position="514"/>
        <end position="859"/>
    </location>
</feature>
<dbReference type="InterPro" id="IPR037527">
    <property type="entry name" value="Gp160"/>
</dbReference>
<keyword evidence="24 32" id="KW-0175">Coiled coil</keyword>
<evidence type="ECO:0000256" key="19">
    <source>
        <dbReference type="ARBA" id="ARBA00022870"/>
    </source>
</evidence>
<dbReference type="GO" id="GO:0005198">
    <property type="term" value="F:structural molecule activity"/>
    <property type="evidence" value="ECO:0007669"/>
    <property type="project" value="UniProtKB-UniRule"/>
</dbReference>
<organism evidence="37">
    <name type="scientific">Human immunodeficiency virus type 1</name>
    <name type="common">HIV-1</name>
    <dbReference type="NCBI Taxonomy" id="11676"/>
    <lineage>
        <taxon>Viruses</taxon>
        <taxon>Riboviria</taxon>
        <taxon>Pararnavirae</taxon>
        <taxon>Artverviricota</taxon>
        <taxon>Revtraviricetes</taxon>
        <taxon>Ortervirales</taxon>
        <taxon>Retroviridae</taxon>
        <taxon>Orthoretrovirinae</taxon>
        <taxon>Lentivirus</taxon>
        <taxon>Lentivirus humimdef1</taxon>
    </lineage>
</organism>
<feature type="disulfide bond" evidence="32">
    <location>
        <begin position="601"/>
        <end position="607"/>
    </location>
</feature>
<evidence type="ECO:0000256" key="11">
    <source>
        <dbReference type="ARBA" id="ARBA00022581"/>
    </source>
</evidence>
<evidence type="ECO:0000256" key="23">
    <source>
        <dbReference type="ARBA" id="ARBA00023046"/>
    </source>
</evidence>
<comment type="subcellular location">
    <molecule>Surface protein gp120</molecule>
    <subcellularLocation>
        <location evidence="32">Virion membrane</location>
        <topology evidence="32">Peripheral membrane protein</topology>
    </subcellularLocation>
    <subcellularLocation>
        <location evidence="32">Host cell membrane</location>
        <topology evidence="32">Peripheral membrane protein</topology>
    </subcellularLocation>
    <subcellularLocation>
        <location evidence="32">Host endosome membrane</location>
        <topology evidence="32">Single-pass type I membrane protein</topology>
    </subcellularLocation>
    <text evidence="32">The surface protein is not anchored to the viral envelope, but associates with the extravirion surface through its binding to TM. It is probably concentrated at the site of budding and incorporated into the virions possibly by contacts between the cytoplasmic tail of Env and the N-terminus of Gag.</text>
</comment>
<dbReference type="FunFam" id="2.170.40.20:FF:000002">
    <property type="entry name" value="Envelope glycoprotein gp160"/>
    <property type="match status" value="1"/>
</dbReference>
<dbReference type="GO" id="GO:0052031">
    <property type="term" value="P:symbiont-mediated perturbation of host defense response"/>
    <property type="evidence" value="ECO:0007669"/>
    <property type="project" value="UniProtKB-UniRule"/>
</dbReference>
<dbReference type="EMBL" id="MH263370">
    <property type="protein sequence ID" value="AXN88864.1"/>
    <property type="molecule type" value="Genomic_DNA"/>
</dbReference>
<keyword evidence="10 32" id="KW-1165">Clathrin-mediated endocytosis of virus by host</keyword>
<keyword evidence="14 32" id="KW-0812">Transmembrane</keyword>
<dbReference type="GO" id="GO:1903908">
    <property type="term" value="P:positive regulation of plasma membrane raft polarization"/>
    <property type="evidence" value="ECO:0007669"/>
    <property type="project" value="UniProtKB-UniRule"/>
</dbReference>
<keyword evidence="8 32" id="KW-1170">Fusion of virus membrane with host endosomal membrane</keyword>
<evidence type="ECO:0000256" key="5">
    <source>
        <dbReference type="ARBA" id="ARBA00004578"/>
    </source>
</evidence>
<evidence type="ECO:0000256" key="10">
    <source>
        <dbReference type="ARBA" id="ARBA00022570"/>
    </source>
</evidence>
<dbReference type="GO" id="GO:0019064">
    <property type="term" value="P:fusion of virus membrane with host plasma membrane"/>
    <property type="evidence" value="ECO:0007669"/>
    <property type="project" value="UniProtKB-UniRule"/>
</dbReference>
<organismHost>
    <name type="scientific">Homo sapiens</name>
    <name type="common">Human</name>
    <dbReference type="NCBI Taxonomy" id="9606"/>
</organismHost>
<comment type="function">
    <text evidence="32">Envelope glycoprotein gp160: Oligomerizes in the host endoplasmic reticulum into predominantly trimers. In a second time, gp160 transits in the host Golgi, where glycosylation is completed. The precursor is then proteolytically cleaved in the trans-Golgi and thereby activated by cellular furin or furin-like proteases to produce gp120 and gp41.</text>
</comment>
<feature type="site" description="Cleavage; by host furin" evidence="32">
    <location>
        <begin position="513"/>
        <end position="514"/>
    </location>
</feature>
<feature type="chain" id="PRO_5023531733" description="Envelope glycoprotein gp160" evidence="32">
    <location>
        <begin position="32"/>
        <end position="859"/>
    </location>
</feature>
<feature type="region of interest" description="Immunosuppression" evidence="32">
    <location>
        <begin position="577"/>
        <end position="595"/>
    </location>
</feature>
<dbReference type="FunFam" id="1.10.287.210:FF:000001">
    <property type="entry name" value="Envelope glycoprotein gp160"/>
    <property type="match status" value="1"/>
</dbReference>
<comment type="domain">
    <text evidence="32 33">The 17 amino acids long immunosuppressive region is present in many retroviral envelope proteins. Synthetic peptides derived from this relatively conserved sequence inhibit immune function in vitro and in vivo.</text>
</comment>
<evidence type="ECO:0000256" key="17">
    <source>
        <dbReference type="ARBA" id="ARBA00022804"/>
    </source>
</evidence>
<keyword evidence="25 32" id="KW-0472">Membrane</keyword>
<comment type="function">
    <text evidence="32">Surface protein gp120: Attaches the virus to the host lymphoid cell by binding to the primary receptor CD4. This interaction induces a structural rearrangement creating a high affinity binding site for a chemokine coreceptor like CXCR4 and/or CCR5. Acts as a ligand for CD209/DC-SIGN and CLEC4M/DC-SIGNR, which are respectively found on dendritic cells (DCs), and on endothelial cells of liver sinusoids and lymph node sinuses. These interactions allow capture of viral particles at mucosal surfaces by these cells and subsequent transmission to permissive cells. HIV subverts the migration properties of dendritic cells to gain access to CD4+ T-cells in lymph nodes. Virus transmission to permissive T-cells occurs either in trans (without DCs infection, through viral capture and transmission), or in cis (following DCs productive infection, through the usual CD4-gp120 interaction), thereby inducing a robust infection. In trans infection, bound virions remain infectious over days and it is proposed that they are not degraded, but protected in non-lysosomal acidic organelles within the DCs close to the cell membrane thus contributing to the viral infectious potential during DCs' migration from the periphery to the lymphoid tissues. On arrival at lymphoid tissues, intact virions recycle back to DCs' cell surface allowing virus transmission to CD4+ T-cells.</text>
</comment>
<keyword evidence="13 32" id="KW-0165">Cleavage on pair of basic residues</keyword>
<keyword evidence="7 32" id="KW-1168">Fusion of virus membrane with host membrane</keyword>
<keyword evidence="9 32" id="KW-1032">Host cell membrane</keyword>
<evidence type="ECO:0000256" key="14">
    <source>
        <dbReference type="ARBA" id="ARBA00022692"/>
    </source>
</evidence>
<evidence type="ECO:0000256" key="18">
    <source>
        <dbReference type="ARBA" id="ARBA00022844"/>
    </source>
</evidence>
<feature type="domain" description="Human immunodeficiency virus 1 envelope glycoprotein Gp120" evidence="35">
    <location>
        <begin position="33"/>
        <end position="513"/>
    </location>
</feature>
<dbReference type="Gene3D" id="1.10.287.210">
    <property type="match status" value="1"/>
</dbReference>
<proteinExistence type="inferred from homology"/>
<keyword evidence="17 32" id="KW-1161">Viral attachment to host cell</keyword>
<feature type="region of interest" description="CD4-binding loop" evidence="32">
    <location>
        <begin position="364"/>
        <end position="374"/>
    </location>
</feature>
<evidence type="ECO:0000256" key="30">
    <source>
        <dbReference type="ARBA" id="ARBA00023288"/>
    </source>
</evidence>
<dbReference type="InterPro" id="IPR000777">
    <property type="entry name" value="HIV1_Gp120"/>
</dbReference>
<dbReference type="Gene3D" id="1.20.5.490">
    <property type="entry name" value="Single helix bin"/>
    <property type="match status" value="1"/>
</dbReference>
<evidence type="ECO:0000256" key="27">
    <source>
        <dbReference type="ARBA" id="ARBA00023157"/>
    </source>
</evidence>
<comment type="PTM">
    <text evidence="32">Specific enzymatic cleavages in vivo yield mature proteins. Envelope glycoproteins are synthesized as a inactive precursor that is heavily N-glycosylated and processed likely by host cell furin in the Golgi to yield the mature SU and TM proteins. The cleavage site between SU and TM requires the minimal sequence [KR]-X-[KR]-R. About 2 of the 9 disulfide bonds of gp41 are reduced by P4HB/PDI, following binding to CD4 receptor.</text>
</comment>
<dbReference type="HAMAP" id="MF_04083">
    <property type="entry name" value="HIV_ENV"/>
    <property type="match status" value="1"/>
</dbReference>
<evidence type="ECO:0000256" key="34">
    <source>
        <dbReference type="SAM" id="MobiDB-lite"/>
    </source>
</evidence>
<feature type="transmembrane region" description="Helical" evidence="33">
    <location>
        <begin position="681"/>
        <end position="708"/>
    </location>
</feature>
<evidence type="ECO:0000256" key="13">
    <source>
        <dbReference type="ARBA" id="ARBA00022685"/>
    </source>
</evidence>
<evidence type="ECO:0000256" key="21">
    <source>
        <dbReference type="ARBA" id="ARBA00022890"/>
    </source>
</evidence>
<feature type="short sequence motif" description="YXXL motif; contains endocytosis signal" evidence="32">
    <location>
        <begin position="715"/>
        <end position="718"/>
    </location>
</feature>
<evidence type="ECO:0000256" key="22">
    <source>
        <dbReference type="ARBA" id="ARBA00022989"/>
    </source>
</evidence>
<feature type="region of interest" description="Disordered" evidence="34">
    <location>
        <begin position="722"/>
        <end position="746"/>
    </location>
</feature>
<feature type="topological domain" description="Cytoplasmic" evidence="32">
    <location>
        <begin position="709"/>
        <end position="859"/>
    </location>
</feature>
<evidence type="ECO:0000313" key="37">
    <source>
        <dbReference type="EMBL" id="AXN88864.1"/>
    </source>
</evidence>
<evidence type="ECO:0000256" key="25">
    <source>
        <dbReference type="ARBA" id="ARBA00023136"/>
    </source>
</evidence>
<comment type="subcellular location">
    <subcellularLocation>
        <location evidence="3">Host cell membrane</location>
        <topology evidence="3">Peripheral membrane protein</topology>
    </subcellularLocation>
    <subcellularLocation>
        <location evidence="1">Host cell membrane</location>
        <topology evidence="1">Single-pass type I membrane protein</topology>
    </subcellularLocation>
    <subcellularLocation>
        <location evidence="2">Host endosome membrane</location>
        <topology evidence="2">Peripheral membrane protein</topology>
    </subcellularLocation>
    <subcellularLocation>
        <location evidence="5">Host endosome membrane</location>
        <topology evidence="5">Single-pass type I membrane protein</topology>
    </subcellularLocation>
    <subcellularLocation>
        <location evidence="6">Virion membrane</location>
        <topology evidence="6">Peripheral membrane protein</topology>
    </subcellularLocation>
    <subcellularLocation>
        <location evidence="4">Virion membrane</location>
        <topology evidence="4">Single-pass type I membrane protein</topology>
    </subcellularLocation>
</comment>
<name>A0A346G1A5_HV1</name>
<evidence type="ECO:0000256" key="1">
    <source>
        <dbReference type="ARBA" id="ARBA00004402"/>
    </source>
</evidence>
<keyword evidence="27 32" id="KW-1015">Disulfide bond</keyword>
<evidence type="ECO:0000256" key="6">
    <source>
        <dbReference type="ARBA" id="ARBA00004650"/>
    </source>
</evidence>
<evidence type="ECO:0000256" key="29">
    <source>
        <dbReference type="ARBA" id="ARBA00023280"/>
    </source>
</evidence>
<dbReference type="InterPro" id="IPR000328">
    <property type="entry name" value="GP41-like"/>
</dbReference>
<keyword evidence="29 32" id="KW-0899">Viral immunoevasion</keyword>
<keyword evidence="26 32" id="KW-0564">Palmitate</keyword>
<keyword evidence="16 32" id="KW-0732">Signal</keyword>
<feature type="disulfide bond" evidence="32">
    <location>
        <begin position="53"/>
        <end position="73"/>
    </location>
</feature>
<comment type="PTM">
    <text evidence="32">Palmitoylation of the transmembrane protein and of Env polyprotein (prior to its proteolytic cleavage) is essential for their association with host cell membrane lipid rafts. Palmitoylation is therefore required for envelope trafficking to classical lipid rafts, but not for viral replication.</text>
</comment>
<feature type="short sequence motif" description="Di-leucine internalization motif" evidence="32">
    <location>
        <begin position="858"/>
        <end position="859"/>
    </location>
</feature>
<comment type="domain">
    <text evidence="32">The YXXL motif is involved in determining the exact site of viral release at the surface of infected mononuclear cells and promotes endocytosis. YXXL and di-leucine endocytosis motifs interact directly or indirectly with the clathrin adapter complexes, opperate independently, and their activities are not additive.</text>
</comment>
<dbReference type="GO" id="GO:0055036">
    <property type="term" value="C:virion membrane"/>
    <property type="evidence" value="ECO:0007669"/>
    <property type="project" value="UniProtKB-SubCell"/>
</dbReference>
<dbReference type="Pfam" id="PF00517">
    <property type="entry name" value="GP41"/>
    <property type="match status" value="1"/>
</dbReference>
<keyword evidence="19 32" id="KW-1043">Host membrane</keyword>
<dbReference type="SUPFAM" id="SSF56502">
    <property type="entry name" value="gp120 core"/>
    <property type="match status" value="2"/>
</dbReference>
<comment type="subcellular location">
    <molecule>Transmembrane protein gp41</molecule>
    <subcellularLocation>
        <location evidence="32">Virion membrane</location>
        <topology evidence="32">Single-pass type I membrane protein</topology>
    </subcellularLocation>
    <subcellularLocation>
        <location evidence="32">Host cell membrane</location>
        <topology evidence="32">Single-pass type I membrane protein</topology>
    </subcellularLocation>
    <subcellularLocation>
        <location evidence="32">Host endosome membrane</location>
        <topology evidence="32">Single-pass type I membrane protein</topology>
    </subcellularLocation>
    <text evidence="32">It is probably concentrated at the site of budding and incorporated into the virions possibly by contacts between the cytoplasmic tail of Env and the N-terminus of Gag.</text>
</comment>
<evidence type="ECO:0000256" key="4">
    <source>
        <dbReference type="ARBA" id="ARBA00004563"/>
    </source>
</evidence>
<evidence type="ECO:0000256" key="16">
    <source>
        <dbReference type="ARBA" id="ARBA00022729"/>
    </source>
</evidence>
<dbReference type="Gene3D" id="2.170.40.20">
    <property type="entry name" value="Human immunodeficiency virus 1, Gp160, envelope glycoprotein"/>
    <property type="match status" value="2"/>
</dbReference>
<dbReference type="InterPro" id="IPR036377">
    <property type="entry name" value="Gp120_core_sf"/>
</dbReference>
<feature type="coiled-coil region" evidence="32">
    <location>
        <begin position="636"/>
        <end position="670"/>
    </location>
</feature>
<dbReference type="GO" id="GO:0016020">
    <property type="term" value="C:membrane"/>
    <property type="evidence" value="ECO:0007669"/>
    <property type="project" value="UniProtKB-UniRule"/>
</dbReference>
<dbReference type="GO" id="GO:0075512">
    <property type="term" value="P:clathrin-dependent endocytosis of virus by host cell"/>
    <property type="evidence" value="ECO:0007669"/>
    <property type="project" value="UniProtKB-UniRule"/>
</dbReference>
<dbReference type="GO" id="GO:0019031">
    <property type="term" value="C:viral envelope"/>
    <property type="evidence" value="ECO:0007669"/>
    <property type="project" value="UniProtKB-KW"/>
</dbReference>
<comment type="domain">
    <text evidence="32">Some of the most genetically diverse regions of the viral genome are present in Env. They are called variable regions 1 through 5 (V1 through V5). Coreceptor usage of gp120 is determined mainly by the primary structure of the third variable region (V3) in the outer domain of gp120. The sequence of V3 determines which coreceptor, CCR5 and/or CXCR4 (corresponding to R5/macrophage, X4/T cell and R5X4/T cell and macrophage tropism), is used to trigger the fusion potential of the Env complex, and hence which cells the virus can infect. Binding to CCR5 involves a region adjacent in addition to V3.</text>
</comment>
<evidence type="ECO:0000256" key="8">
    <source>
        <dbReference type="ARBA" id="ARBA00022510"/>
    </source>
</evidence>
<accession>A0A346G1A5</accession>
<keyword evidence="22 32" id="KW-1133">Transmembrane helix</keyword>
<evidence type="ECO:0000256" key="7">
    <source>
        <dbReference type="ARBA" id="ARBA00022506"/>
    </source>
</evidence>
<evidence type="ECO:0000256" key="33">
    <source>
        <dbReference type="RuleBase" id="RU363095"/>
    </source>
</evidence>
<feature type="region of interest" description="MPER; binding to GalCer" evidence="32">
    <location>
        <begin position="665"/>
        <end position="686"/>
    </location>
</feature>
<dbReference type="GO" id="GO:0019082">
    <property type="term" value="P:viral protein processing"/>
    <property type="evidence" value="ECO:0007669"/>
    <property type="project" value="UniProtKB-UniRule"/>
</dbReference>
<feature type="domain" description="Retroviral envelope protein GP41-like" evidence="36">
    <location>
        <begin position="533"/>
        <end position="722"/>
    </location>
</feature>
<keyword evidence="31 32" id="KW-1160">Virus entry into host cell</keyword>
<dbReference type="GO" id="GO:1903911">
    <property type="term" value="P:positive regulation of receptor clustering"/>
    <property type="evidence" value="ECO:0007669"/>
    <property type="project" value="UniProtKB-UniRule"/>
</dbReference>
<evidence type="ECO:0000259" key="36">
    <source>
        <dbReference type="Pfam" id="PF00517"/>
    </source>
</evidence>
<evidence type="ECO:0000256" key="15">
    <source>
        <dbReference type="ARBA" id="ARBA00022703"/>
    </source>
</evidence>
<dbReference type="SUPFAM" id="SSF58069">
    <property type="entry name" value="Virus ectodomain"/>
    <property type="match status" value="1"/>
</dbReference>
<dbReference type="GO" id="GO:0019062">
    <property type="term" value="P:virion attachment to host cell"/>
    <property type="evidence" value="ECO:0007669"/>
    <property type="project" value="UniProtKB-UniRule"/>
</dbReference>
<protein>
    <recommendedName>
        <fullName evidence="32">Envelope glycoprotein gp160</fullName>
    </recommendedName>
    <alternativeName>
        <fullName evidence="32">Env polyprotein</fullName>
    </alternativeName>
    <component>
        <recommendedName>
            <fullName evidence="32">Surface protein gp120</fullName>
            <shortName evidence="32">SU</shortName>
        </recommendedName>
        <alternativeName>
            <fullName evidence="32">Glycoprotein 120</fullName>
            <shortName evidence="32">gp120</shortName>
        </alternativeName>
    </component>
    <component>
        <recommendedName>
            <fullName evidence="32">Transmembrane protein gp41</fullName>
            <shortName evidence="32">TM</shortName>
        </recommendedName>
        <alternativeName>
            <fullName evidence="32">Glycoprotein 41</fullName>
            <shortName evidence="32">gp41</shortName>
        </alternativeName>
    </component>
</protein>
<comment type="caution">
    <text evidence="32">Lacks conserved residue(s) required for the propagation of feature annotation.</text>
</comment>
<comment type="PTM">
    <text evidence="32">Highly glycosylated by host. The high number of glycan on the protein is reffered to as 'glycan shield' because it contributes to hide protein sequence from adaptive immune system.</text>
</comment>
<comment type="function">
    <text evidence="32">Transmembrane protein gp41: Acts as a class I viral fusion protein. Under the current model, the protein has at least 3 conformational states: pre-fusion native state, pre-hairpin intermediate state, and post-fusion hairpin state. During fusion of viral and target intracellular membranes, the coiled coil regions (heptad repeats) assume a trimer-of-hairpins structure, positioning the fusion peptide in close proximity to the C-terminal region of the ectodomain. The formation of this structure appears to drive apposition and subsequent fusion of viral and target cell membranes. Complete fusion occurs in host cell endosomes and is dynamin-dependent, however some lipid transfer might occur at the plasma membrane. The virus undergoes clathrin-dependent internalization long before endosomal fusion, thus minimizing the surface exposure of conserved viral epitopes during fusion and reducing the efficacy of inhibitors targeting these epitopes. Membranes fusion leads to delivery of the nucleocapsid into the cytoplasm.</text>
</comment>
<evidence type="ECO:0000256" key="26">
    <source>
        <dbReference type="ARBA" id="ARBA00023139"/>
    </source>
</evidence>
<comment type="miscellaneous">
    <text evidence="32">Inhibitors targeting HIV-1 viral envelope proteins are used as antiretroviral drugs. Attachment of virions to the cell surface via non-specific interactions and CD4 binding can be blocked by inhibitors that include cyanovirin-N, cyclotriazadisulfonamide analogs, PRO 2000, TNX 355 and PRO 542. In addition, BMS 806 can block CD4-induced conformational changes. Env interactions with the coreceptor molecules can be targeted by CCR5 antagonists including SCH-D, maraviroc (UK 427857) and aplaviroc (GW 873140), and the CXCR4 antagonist AMD 070. Fusion of viral and cellular membranes can be inhibited by peptides such as enfuvirtide and tifuvirtide (T 1249). Resistance to inhibitors associated with mutations in Env are observed. Most of the time, single mutations confer only a modest reduction in drug susceptibility. Combination of several mutations is usually required to develop a high-level drug resistance.</text>
</comment>
<sequence>MRVKGIRKNYQNLLIWSTLLLGLLTICSATEQLWVTVYYGVPVWKEATTTLFCASDAKAYDTEVHNVWATHACVPTDPNPQEILLENVTEGFNMWKNNMVDQMQEDIISLWDQSLKPCVKLTPLCVTLYCNKINKTNNATNTSEQRITTNVTMEMKNCSFNISTDIKDKMQKEYALFYTSDITSIDNSSTDYRLITCNTSVLRQACPKVTFEPIPIHYCAPAGFAILKCNDKKFNGSGECKNVSTVQCTHGIKPVVSTQLLLNGSLAEEEVVVRSENFTNNAKIIIVQLNETVQINCTRPGNNTRKSIRIGPGQAFYATGDIIGDIRSAHCNVSEGDWKKTLGQIVKKLGEKFNNITTISFNRSSGGDPEVVMHSFNCGGEFFYCNSTPLFNSTWTRNNTKGAWNLTRWDNSTNGTIILQCRIKQIINMWQEVGKAMYAPPIRGNISCSSNITGLILTRDGGPNKTNETFRPAGGDMRDNWRSELYKYKVVQLEPLGVAPTKAKRRVVQREKRAVGMIGAMFLGFLGTAGSTMGAASIALTAQARQLLSGIVQQQSNLLRAIEAQQHLLQLTVWGIKQLQARVLAVERYLRDQQLLGLWGCSGKLICTTTVPWNTSWSNRSVDDIWGNMTWMQWEKEIDNYTRVIYTLIEESQNQQEKNEQELLALDKWDSLWNWFSITHWLWYIRIFIMIVGGLVGLRIVFAVLSIVNRVRQGYSPLSFQTHLPAPRGPDRPEGIEEEGGERDRDRSGRLVNGFLALFWDDLRSLCLFSYHRLRDLLLIIARIVELLGRRGWEILKYWGNLLQYWSQELKNSAVSLLNATAIAVAEGTDRIIEAIQRAGRAILHIPRRIRQGFERALL</sequence>
<gene>
    <name evidence="32 37" type="primary">env</name>
</gene>
<dbReference type="GO" id="GO:0039654">
    <property type="term" value="P:fusion of virus membrane with host endosome membrane"/>
    <property type="evidence" value="ECO:0007669"/>
    <property type="project" value="UniProtKB-UniRule"/>
</dbReference>
<keyword evidence="11 32" id="KW-0945">Host-virus interaction</keyword>
<evidence type="ECO:0000256" key="2">
    <source>
        <dbReference type="ARBA" id="ARBA00004433"/>
    </source>
</evidence>
<comment type="similarity">
    <text evidence="32">Belongs to the HIV-1 env protein family.</text>
</comment>
<keyword evidence="21 32" id="KW-1164">Virus endocytosis by host</keyword>
<keyword evidence="18 32" id="KW-0946">Virion</keyword>
<evidence type="ECO:0000256" key="32">
    <source>
        <dbReference type="HAMAP-Rule" id="MF_04083"/>
    </source>
</evidence>
<comment type="domain">
    <text evidence="32">The CD4-binding region is targeted by the antibody b12.</text>
</comment>
<evidence type="ECO:0000256" key="12">
    <source>
        <dbReference type="ARBA" id="ARBA00022595"/>
    </source>
</evidence>
<dbReference type="FunFam" id="1.20.5.490:FF:000001">
    <property type="entry name" value="Envelope glycoprotein gp160"/>
    <property type="match status" value="1"/>
</dbReference>
<reference evidence="37" key="1">
    <citation type="journal article" date="2018" name="J. Exp. Med.">
        <title>Relationship between latent and rebound viruses in a clinical trial of anti-HIV-1 antibody 3BNC117.</title>
        <authorList>
            <person name="Cohen Y.Z."/>
            <person name="Lorenzi J.C."/>
            <person name="Krassnig L."/>
            <person name="Barton J.P."/>
            <person name="Burke L."/>
            <person name="Pai J."/>
            <person name="Lu C.L."/>
            <person name="Mendoza P."/>
            <person name="Oliveira T.Y."/>
            <person name="Sleckman C."/>
            <person name="Millard K."/>
            <person name="Butler A.L."/>
            <person name="Dizon J.P."/>
            <person name="Belblidia S.A."/>
            <person name="Witmer-Pack M."/>
            <person name="Shimeliovich I."/>
            <person name="Gulick R.M."/>
            <person name="Seaman M.S."/>
            <person name="Jankovic M."/>
            <person name="Caskey M."/>
            <person name="Nussenzweig M.C."/>
        </authorList>
    </citation>
    <scope>NUCLEOTIDE SEQUENCE</scope>
    <source>
        <strain evidence="37">611_D14_MJ17</strain>
    </source>
</reference>
<evidence type="ECO:0000256" key="31">
    <source>
        <dbReference type="ARBA" id="ARBA00023296"/>
    </source>
</evidence>
<dbReference type="Pfam" id="PF00516">
    <property type="entry name" value="GP120"/>
    <property type="match status" value="1"/>
</dbReference>
<keyword evidence="20 32" id="KW-0261">Viral envelope protein</keyword>
<feature type="lipid moiety-binding region" description="S-palmitoyl cysteine; by host" evidence="32">
    <location>
        <position position="767"/>
    </location>
</feature>
<keyword evidence="15 32" id="KW-0053">Apoptosis</keyword>
<dbReference type="GO" id="GO:0044175">
    <property type="term" value="C:host cell endosome membrane"/>
    <property type="evidence" value="ECO:0007669"/>
    <property type="project" value="UniProtKB-SubCell"/>
</dbReference>
<comment type="miscellaneous">
    <text evidence="32">HIV-1 lineages are divided in three main groups, M (for Major), O (for Outlier), and N (for New, or Non-M, Non-O). The vast majority of strains found worldwide belong to the group M. Group O seems to be endemic to and largely confined to Cameroon and neighboring countries in West Central Africa, where these viruses represent a small minority of HIV-1 strains. The group N is represented by a limited number of isolates from Cameroonian persons. The group M is further subdivided in 9 clades or subtypes (A to D, F to H, J and K).</text>
</comment>
<comment type="domain">
    <text evidence="32">The membrane proximal external region (MPER) present in gp41 is a tryptophan-rich region recognized by the antibodies 2F5, Z13, and 4E10. MPER seems to play a role in fusion.</text>
</comment>
<comment type="subunit">
    <text evidence="32">The mature envelope protein (Env) consists of a homotrimer of non-covalently associated gp120-gp41 heterodimers. The resulting complex protrudes from the virus surface as a spike. There seems to be as few as 10 spikes on the average virion. Surface protein gp120 interacts with host CD4, CCR5 and CXCR4. Gp120 also interacts with the C-type lectins CD209/DC-SIGN and CLEC4M/DC-SIGNR (collectively referred to as DC-SIGN(R)). Gp120 and gp41 interact with GalCer. Gp120 interacts with host ITGA4/ITGB7 complex; on CD4+ T-cells, this interaction results in rapid activation of integrin ITGAL/LFA-1, which facilitates efficient cell-to-cell spreading of HIV-1. Gp120 interacts with cell-associated heparan sulfate; this interaction increases virus infectivity on permissive cells and may be involved in infection of CD4- cells.</text>
</comment>
<evidence type="ECO:0000256" key="24">
    <source>
        <dbReference type="ARBA" id="ARBA00023054"/>
    </source>
</evidence>
<evidence type="ECO:0000256" key="3">
    <source>
        <dbReference type="ARBA" id="ARBA00004505"/>
    </source>
</evidence>
<evidence type="ECO:0000259" key="35">
    <source>
        <dbReference type="Pfam" id="PF00516"/>
    </source>
</evidence>
<feature type="region of interest" description="V2" evidence="32">
    <location>
        <begin position="158"/>
        <end position="197"/>
    </location>
</feature>
<evidence type="ECO:0000256" key="28">
    <source>
        <dbReference type="ARBA" id="ARBA00023180"/>
    </source>
</evidence>